<evidence type="ECO:0000313" key="14">
    <source>
        <dbReference type="Proteomes" id="UP001054846"/>
    </source>
</evidence>
<feature type="active site" evidence="9">
    <location>
        <position position="132"/>
    </location>
</feature>
<dbReference type="Pfam" id="PF01252">
    <property type="entry name" value="Peptidase_A8"/>
    <property type="match status" value="1"/>
</dbReference>
<dbReference type="PANTHER" id="PTHR33695">
    <property type="entry name" value="LIPOPROTEIN SIGNAL PEPTIDASE"/>
    <property type="match status" value="1"/>
</dbReference>
<keyword evidence="2 9" id="KW-1003">Cell membrane</keyword>
<dbReference type="PROSITE" id="PS00855">
    <property type="entry name" value="SPASE_II"/>
    <property type="match status" value="1"/>
</dbReference>
<feature type="compositionally biased region" description="Basic and acidic residues" evidence="12">
    <location>
        <begin position="163"/>
        <end position="173"/>
    </location>
</feature>
<evidence type="ECO:0000256" key="10">
    <source>
        <dbReference type="RuleBase" id="RU000594"/>
    </source>
</evidence>
<feature type="region of interest" description="Disordered" evidence="12">
    <location>
        <begin position="152"/>
        <end position="173"/>
    </location>
</feature>
<evidence type="ECO:0000256" key="7">
    <source>
        <dbReference type="ARBA" id="ARBA00022989"/>
    </source>
</evidence>
<evidence type="ECO:0000313" key="13">
    <source>
        <dbReference type="EMBL" id="UFP94063.1"/>
    </source>
</evidence>
<dbReference type="NCBIfam" id="TIGR00077">
    <property type="entry name" value="lspA"/>
    <property type="match status" value="1"/>
</dbReference>
<comment type="caution">
    <text evidence="9">Lacks conserved residue(s) required for the propagation of feature annotation.</text>
</comment>
<evidence type="ECO:0000256" key="8">
    <source>
        <dbReference type="ARBA" id="ARBA00023136"/>
    </source>
</evidence>
<proteinExistence type="inferred from homology"/>
<feature type="transmembrane region" description="Helical" evidence="9">
    <location>
        <begin position="67"/>
        <end position="87"/>
    </location>
</feature>
<dbReference type="RefSeq" id="WP_230841118.1">
    <property type="nucleotide sequence ID" value="NZ_CP063845.1"/>
</dbReference>
<evidence type="ECO:0000256" key="5">
    <source>
        <dbReference type="ARBA" id="ARBA00022750"/>
    </source>
</evidence>
<feature type="active site" evidence="9">
    <location>
        <position position="116"/>
    </location>
</feature>
<dbReference type="EC" id="3.4.23.36" evidence="9"/>
<evidence type="ECO:0000256" key="1">
    <source>
        <dbReference type="ARBA" id="ARBA00006139"/>
    </source>
</evidence>
<gene>
    <name evidence="9" type="primary">lspA</name>
    <name evidence="13" type="ORF">ISF26_20210</name>
</gene>
<dbReference type="PANTHER" id="PTHR33695:SF1">
    <property type="entry name" value="LIPOPROTEIN SIGNAL PEPTIDASE"/>
    <property type="match status" value="1"/>
</dbReference>
<comment type="catalytic activity">
    <reaction evidence="9 10">
        <text>Release of signal peptides from bacterial membrane prolipoproteins. Hydrolyzes -Xaa-Yaa-Zaa-|-(S,diacylglyceryl)Cys-, in which Xaa is hydrophobic (preferably Leu), and Yaa (Ala or Ser) and Zaa (Gly or Ala) have small, neutral side chains.</text>
        <dbReference type="EC" id="3.4.23.36"/>
    </reaction>
</comment>
<comment type="function">
    <text evidence="9 10">This protein specifically catalyzes the removal of signal peptides from prolipoproteins.</text>
</comment>
<evidence type="ECO:0000256" key="6">
    <source>
        <dbReference type="ARBA" id="ARBA00022801"/>
    </source>
</evidence>
<comment type="subcellular location">
    <subcellularLocation>
        <location evidence="9">Cell membrane</location>
        <topology evidence="9">Multi-pass membrane protein</topology>
    </subcellularLocation>
</comment>
<keyword evidence="13" id="KW-0449">Lipoprotein</keyword>
<evidence type="ECO:0000256" key="2">
    <source>
        <dbReference type="ARBA" id="ARBA00022475"/>
    </source>
</evidence>
<keyword evidence="4 9" id="KW-0812">Transmembrane</keyword>
<reference evidence="13 14" key="1">
    <citation type="journal article" date="2021" name="Genome Biol. Evol.">
        <title>Complete Genome Sequencing of a Novel Gloeobacter Species from a Waterfall Cave in Mexico.</title>
        <authorList>
            <person name="Saw J.H."/>
            <person name="Cardona T."/>
            <person name="Montejano G."/>
        </authorList>
    </citation>
    <scope>NUCLEOTIDE SEQUENCE [LARGE SCALE GENOMIC DNA]</scope>
    <source>
        <strain evidence="13">MG652769</strain>
    </source>
</reference>
<dbReference type="PRINTS" id="PR00781">
    <property type="entry name" value="LIPOSIGPTASE"/>
</dbReference>
<accession>A0ABY3PKA1</accession>
<comment type="similarity">
    <text evidence="1 9 11">Belongs to the peptidase A8 family.</text>
</comment>
<keyword evidence="8 9" id="KW-0472">Membrane</keyword>
<sequence>MSAKNPWFWLVATAAVALDRLTKVWAVAQLAPGESIALWPGVFHLTLVKNSGAAFSLFAGGSDWLKWISLLVSVGLCIYALVGPYLGSWEQMGFGLLLGGAVGNGFDRFAFGEVTDFLDFRLIQFPVFNGADIAINLGLACLLIGTLRSESRTPAPARPAAKQIREPTDTTGG</sequence>
<evidence type="ECO:0000256" key="3">
    <source>
        <dbReference type="ARBA" id="ARBA00022670"/>
    </source>
</evidence>
<evidence type="ECO:0000256" key="9">
    <source>
        <dbReference type="HAMAP-Rule" id="MF_00161"/>
    </source>
</evidence>
<dbReference type="InterPro" id="IPR001872">
    <property type="entry name" value="Peptidase_A8"/>
</dbReference>
<dbReference type="EMBL" id="CP063845">
    <property type="protein sequence ID" value="UFP94063.1"/>
    <property type="molecule type" value="Genomic_DNA"/>
</dbReference>
<evidence type="ECO:0000256" key="11">
    <source>
        <dbReference type="RuleBase" id="RU004181"/>
    </source>
</evidence>
<feature type="transmembrane region" description="Helical" evidence="9">
    <location>
        <begin position="127"/>
        <end position="147"/>
    </location>
</feature>
<organism evidence="13 14">
    <name type="scientific">Gloeobacter morelensis MG652769</name>
    <dbReference type="NCBI Taxonomy" id="2781736"/>
    <lineage>
        <taxon>Bacteria</taxon>
        <taxon>Bacillati</taxon>
        <taxon>Cyanobacteriota</taxon>
        <taxon>Cyanophyceae</taxon>
        <taxon>Gloeobacterales</taxon>
        <taxon>Gloeobacteraceae</taxon>
        <taxon>Gloeobacter</taxon>
        <taxon>Gloeobacter morelensis</taxon>
    </lineage>
</organism>
<comment type="pathway">
    <text evidence="9">Protein modification; lipoprotein biosynthesis (signal peptide cleavage).</text>
</comment>
<keyword evidence="14" id="KW-1185">Reference proteome</keyword>
<name>A0ABY3PKA1_9CYAN</name>
<protein>
    <recommendedName>
        <fullName evidence="9">Lipoprotein signal peptidase</fullName>
        <ecNumber evidence="9">3.4.23.36</ecNumber>
    </recommendedName>
    <alternativeName>
        <fullName evidence="9">Prolipoprotein signal peptidase</fullName>
    </alternativeName>
    <alternativeName>
        <fullName evidence="9">Signal peptidase II</fullName>
        <shortName evidence="9">SPase II</shortName>
    </alternativeName>
</protein>
<keyword evidence="5 9" id="KW-0064">Aspartyl protease</keyword>
<evidence type="ECO:0000256" key="12">
    <source>
        <dbReference type="SAM" id="MobiDB-lite"/>
    </source>
</evidence>
<dbReference type="HAMAP" id="MF_00161">
    <property type="entry name" value="LspA"/>
    <property type="match status" value="1"/>
</dbReference>
<dbReference type="Proteomes" id="UP001054846">
    <property type="component" value="Chromosome"/>
</dbReference>
<evidence type="ECO:0000256" key="4">
    <source>
        <dbReference type="ARBA" id="ARBA00022692"/>
    </source>
</evidence>
<keyword evidence="7 9" id="KW-1133">Transmembrane helix</keyword>
<keyword evidence="3 9" id="KW-0645">Protease</keyword>
<keyword evidence="6 9" id="KW-0378">Hydrolase</keyword>
<dbReference type="GO" id="GO:0004190">
    <property type="term" value="F:aspartic-type endopeptidase activity"/>
    <property type="evidence" value="ECO:0007669"/>
    <property type="project" value="UniProtKB-EC"/>
</dbReference>